<organism evidence="1 2">
    <name type="scientific">Salmonella phage FSL SP-058</name>
    <dbReference type="NCBI Taxonomy" id="1173761"/>
    <lineage>
        <taxon>Viruses</taxon>
        <taxon>Duplodnaviria</taxon>
        <taxon>Heunggongvirae</taxon>
        <taxon>Uroviricota</taxon>
        <taxon>Caudoviricetes</taxon>
        <taxon>Schitoviridae</taxon>
        <taxon>Humphriesvirinae</taxon>
        <taxon>Ithacavirus</taxon>
        <taxon>Ithacavirus SP058</taxon>
    </lineage>
</organism>
<dbReference type="KEGG" id="vg:16275459"/>
<dbReference type="EMBL" id="KC139517">
    <property type="protein sequence ID" value="AGF88126.1"/>
    <property type="molecule type" value="Genomic_DNA"/>
</dbReference>
<proteinExistence type="predicted"/>
<dbReference type="Proteomes" id="UP000014990">
    <property type="component" value="Segment"/>
</dbReference>
<evidence type="ECO:0000313" key="1">
    <source>
        <dbReference type="EMBL" id="AGF88126.1"/>
    </source>
</evidence>
<reference evidence="1 2" key="1">
    <citation type="journal article" date="2013" name="BMC Genomics">
        <title>Genomic characterization provides new insight into Salmonella phage diversity.</title>
        <authorList>
            <person name="Moreno Switt A.I."/>
            <person name="Orsi R.H."/>
            <person name="den Bakker H.C."/>
            <person name="Vongkamjan K."/>
            <person name="Altier C."/>
            <person name="Wiedmann M."/>
        </authorList>
    </citation>
    <scope>NUCLEOTIDE SEQUENCE [LARGE SCALE GENOMIC DNA]</scope>
</reference>
<dbReference type="RefSeq" id="YP_008239415.1">
    <property type="nucleotide sequence ID" value="NC_021772.1"/>
</dbReference>
<keyword evidence="2" id="KW-1185">Reference proteome</keyword>
<evidence type="ECO:0000313" key="2">
    <source>
        <dbReference type="Proteomes" id="UP000014990"/>
    </source>
</evidence>
<dbReference type="GeneID" id="16275459"/>
<dbReference type="OrthoDB" id="40676at10239"/>
<sequence length="66" mass="7656">MNGDLIDILELIVVLKLVDRNKICNHIADNWMCENIECSACLLNTHRIYLSDYPIRIIEVKGKLNE</sequence>
<gene>
    <name evidence="1" type="ORF">SP058_00055</name>
</gene>
<accession>S4TNQ1</accession>
<protein>
    <submittedName>
        <fullName evidence="1">Uncharacterized protein</fullName>
    </submittedName>
</protein>
<name>S4TNQ1_9CAUD</name>